<feature type="region of interest" description="Disordered" evidence="1">
    <location>
        <begin position="1"/>
        <end position="35"/>
    </location>
</feature>
<name>A0AAE0FMJ6_9CHLO</name>
<evidence type="ECO:0000313" key="3">
    <source>
        <dbReference type="Proteomes" id="UP001190700"/>
    </source>
</evidence>
<dbReference type="AlphaFoldDB" id="A0AAE0FMJ6"/>
<dbReference type="EMBL" id="LGRX02016378">
    <property type="protein sequence ID" value="KAK3262215.1"/>
    <property type="molecule type" value="Genomic_DNA"/>
</dbReference>
<evidence type="ECO:0008006" key="4">
    <source>
        <dbReference type="Google" id="ProtNLM"/>
    </source>
</evidence>
<keyword evidence="3" id="KW-1185">Reference proteome</keyword>
<evidence type="ECO:0000256" key="1">
    <source>
        <dbReference type="SAM" id="MobiDB-lite"/>
    </source>
</evidence>
<reference evidence="2 3" key="1">
    <citation type="journal article" date="2015" name="Genome Biol. Evol.">
        <title>Comparative Genomics of a Bacterivorous Green Alga Reveals Evolutionary Causalities and Consequences of Phago-Mixotrophic Mode of Nutrition.</title>
        <authorList>
            <person name="Burns J.A."/>
            <person name="Paasch A."/>
            <person name="Narechania A."/>
            <person name="Kim E."/>
        </authorList>
    </citation>
    <scope>NUCLEOTIDE SEQUENCE [LARGE SCALE GENOMIC DNA]</scope>
    <source>
        <strain evidence="2 3">PLY_AMNH</strain>
    </source>
</reference>
<gene>
    <name evidence="2" type="ORF">CYMTET_28915</name>
</gene>
<feature type="compositionally biased region" description="Polar residues" evidence="1">
    <location>
        <begin position="26"/>
        <end position="35"/>
    </location>
</feature>
<proteinExistence type="predicted"/>
<sequence length="456" mass="52383">MSRPATGIGKMSISGTAPPTALKTGRATSSRRGTGCSTAELKDALTATLVQKMRERFNDVAMDVKTQDIIGTEVVNFMAGGGSVKAEDIGALEERIRSKLSGGTAKTLKSIVKMKEGDEWAMLARFESDQNVVEELRRREAEQQNKKRVKAGLDMQMEEMHAKEQAEKNREAAYAAEERNALDNWQKEEHTKLLRKQDEMKKLKCERDAQLQDQASRRTREANRLKGEEDEAREMLRLEHRRKMEEDDMTKQRNKEAMDTLKMENAANLALLDKAKQKEMEEDLMYQKLMAKMLDKQEMERKEKMSKIKSKQDKLLAVANSAPRPIKKWMDEDVIDRNFKEREAVLDAEEDARMERVQESNLEMRRVLAAQLREKESRKKNLNAAEAQRVAQFNVSLKESESREAQYKAHLQDKRLQNKADLEAQMREKAMSLDQAMNAVERTLNSKLLDKVRSAS</sequence>
<accession>A0AAE0FMJ6</accession>
<feature type="region of interest" description="Disordered" evidence="1">
    <location>
        <begin position="206"/>
        <end position="233"/>
    </location>
</feature>
<organism evidence="2 3">
    <name type="scientific">Cymbomonas tetramitiformis</name>
    <dbReference type="NCBI Taxonomy" id="36881"/>
    <lineage>
        <taxon>Eukaryota</taxon>
        <taxon>Viridiplantae</taxon>
        <taxon>Chlorophyta</taxon>
        <taxon>Pyramimonadophyceae</taxon>
        <taxon>Pyramimonadales</taxon>
        <taxon>Pyramimonadaceae</taxon>
        <taxon>Cymbomonas</taxon>
    </lineage>
</organism>
<evidence type="ECO:0000313" key="2">
    <source>
        <dbReference type="EMBL" id="KAK3262215.1"/>
    </source>
</evidence>
<dbReference type="Proteomes" id="UP001190700">
    <property type="component" value="Unassembled WGS sequence"/>
</dbReference>
<protein>
    <recommendedName>
        <fullName evidence="4">Trichohyalin-plectin-homology domain-containing protein</fullName>
    </recommendedName>
</protein>
<comment type="caution">
    <text evidence="2">The sequence shown here is derived from an EMBL/GenBank/DDBJ whole genome shotgun (WGS) entry which is preliminary data.</text>
</comment>